<dbReference type="PROSITE" id="PS51755">
    <property type="entry name" value="OMPR_PHOB"/>
    <property type="match status" value="1"/>
</dbReference>
<feature type="DNA-binding region" description="OmpR/PhoB-type" evidence="2">
    <location>
        <begin position="2"/>
        <end position="106"/>
    </location>
</feature>
<feature type="transmembrane region" description="Helical" evidence="3">
    <location>
        <begin position="181"/>
        <end position="199"/>
    </location>
</feature>
<sequence length="291" mass="33046">MHKHYVINGIVEFHPVTSKLRNLNNPEHVVVLNSPAGRCLLLLIERAGTIVTQQEFMDIVWQQRGMLVSPNTYYQNISILRKGLRRIGFINDPIVTIPRIGLTLASNTRIKTNEIPCISLAKIVDDATEDNGPLLMPEPVPEPQSDSIQSPCDVDDTSSAPLDIVECSDQKAPVVNGHKRWFLLMAVLAAVLLAGMGIMSPQAARDDRYLDRYRFVMTADDCRFFVSTNIQTDDEQAEALSYGKRFKANCKNYPWVYINRYAMLPRASVIRCDREMAERNHCISDYFIEDR</sequence>
<keyword evidence="6" id="KW-1185">Reference proteome</keyword>
<accession>A0ABX0VLA1</accession>
<evidence type="ECO:0000256" key="2">
    <source>
        <dbReference type="PROSITE-ProRule" id="PRU01091"/>
    </source>
</evidence>
<dbReference type="InterPro" id="IPR036388">
    <property type="entry name" value="WH-like_DNA-bd_sf"/>
</dbReference>
<dbReference type="SMART" id="SM00862">
    <property type="entry name" value="Trans_reg_C"/>
    <property type="match status" value="1"/>
</dbReference>
<dbReference type="InterPro" id="IPR016032">
    <property type="entry name" value="Sig_transdc_resp-reg_C-effctor"/>
</dbReference>
<organism evidence="5 6">
    <name type="scientific">Cedecea colo</name>
    <dbReference type="NCBI Taxonomy" id="2552946"/>
    <lineage>
        <taxon>Bacteria</taxon>
        <taxon>Pseudomonadati</taxon>
        <taxon>Pseudomonadota</taxon>
        <taxon>Gammaproteobacteria</taxon>
        <taxon>Enterobacterales</taxon>
        <taxon>Enterobacteriaceae</taxon>
        <taxon>Cedecea</taxon>
    </lineage>
</organism>
<dbReference type="Proteomes" id="UP000697927">
    <property type="component" value="Unassembled WGS sequence"/>
</dbReference>
<reference evidence="5 6" key="1">
    <citation type="journal article" date="2020" name="Microorganisms">
        <title>Polyphasic Characterisation of Cedecea colo sp. nov., a New Enteric Bacterium Isolated from the Koala Hindgut.</title>
        <authorList>
            <person name="Boath J.M."/>
            <person name="Dakhal S."/>
            <person name="Van T.T.H."/>
            <person name="Moore R.J."/>
            <person name="Dekiwadia C."/>
            <person name="Macreadie I.G."/>
        </authorList>
    </citation>
    <scope>NUCLEOTIDE SEQUENCE [LARGE SCALE GENOMIC DNA]</scope>
    <source>
        <strain evidence="5 6">ZA</strain>
    </source>
</reference>
<protein>
    <submittedName>
        <fullName evidence="5">Transcriptional regulator</fullName>
    </submittedName>
</protein>
<name>A0ABX0VLA1_9ENTR</name>
<evidence type="ECO:0000313" key="6">
    <source>
        <dbReference type="Proteomes" id="UP000697927"/>
    </source>
</evidence>
<evidence type="ECO:0000259" key="4">
    <source>
        <dbReference type="PROSITE" id="PS51755"/>
    </source>
</evidence>
<dbReference type="EMBL" id="SOYS01000003">
    <property type="protein sequence ID" value="NIY47847.1"/>
    <property type="molecule type" value="Genomic_DNA"/>
</dbReference>
<proteinExistence type="predicted"/>
<keyword evidence="3" id="KW-1133">Transmembrane helix</keyword>
<keyword evidence="3" id="KW-0812">Transmembrane</keyword>
<dbReference type="Pfam" id="PF00486">
    <property type="entry name" value="Trans_reg_C"/>
    <property type="match status" value="1"/>
</dbReference>
<feature type="domain" description="OmpR/PhoB-type" evidence="4">
    <location>
        <begin position="2"/>
        <end position="106"/>
    </location>
</feature>
<comment type="caution">
    <text evidence="5">The sequence shown here is derived from an EMBL/GenBank/DDBJ whole genome shotgun (WGS) entry which is preliminary data.</text>
</comment>
<dbReference type="SUPFAM" id="SSF46894">
    <property type="entry name" value="C-terminal effector domain of the bipartite response regulators"/>
    <property type="match status" value="1"/>
</dbReference>
<dbReference type="InterPro" id="IPR001867">
    <property type="entry name" value="OmpR/PhoB-type_DNA-bd"/>
</dbReference>
<dbReference type="RefSeq" id="WP_167610495.1">
    <property type="nucleotide sequence ID" value="NZ_SOYS01000003.1"/>
</dbReference>
<keyword evidence="1 2" id="KW-0238">DNA-binding</keyword>
<dbReference type="Gene3D" id="1.10.10.10">
    <property type="entry name" value="Winged helix-like DNA-binding domain superfamily/Winged helix DNA-binding domain"/>
    <property type="match status" value="1"/>
</dbReference>
<evidence type="ECO:0000256" key="1">
    <source>
        <dbReference type="ARBA" id="ARBA00023125"/>
    </source>
</evidence>
<evidence type="ECO:0000313" key="5">
    <source>
        <dbReference type="EMBL" id="NIY47847.1"/>
    </source>
</evidence>
<gene>
    <name evidence="5" type="ORF">E2L00_09965</name>
</gene>
<keyword evidence="3" id="KW-0472">Membrane</keyword>
<evidence type="ECO:0000256" key="3">
    <source>
        <dbReference type="SAM" id="Phobius"/>
    </source>
</evidence>